<feature type="compositionally biased region" description="Low complexity" evidence="1">
    <location>
        <begin position="1"/>
        <end position="21"/>
    </location>
</feature>
<feature type="region of interest" description="Disordered" evidence="1">
    <location>
        <begin position="1"/>
        <end position="54"/>
    </location>
</feature>
<organism evidence="2 3">
    <name type="scientific">Yoonia rhodophyticola</name>
    <dbReference type="NCBI Taxonomy" id="3137370"/>
    <lineage>
        <taxon>Bacteria</taxon>
        <taxon>Pseudomonadati</taxon>
        <taxon>Pseudomonadota</taxon>
        <taxon>Alphaproteobacteria</taxon>
        <taxon>Rhodobacterales</taxon>
        <taxon>Paracoccaceae</taxon>
        <taxon>Yoonia</taxon>
    </lineage>
</organism>
<gene>
    <name evidence="2" type="ORF">AABB31_19875</name>
</gene>
<name>A0AAN0NIE7_9RHOB</name>
<reference evidence="2" key="1">
    <citation type="submission" date="2024-04" db="EMBL/GenBank/DDBJ databases">
        <title>Phylogenomic analyses of a clade within the roseobacter group suggest taxonomic reassignments of species of the genera Aestuariivita, Citreicella, Loktanella, Nautella, Pelagibaca, Ruegeria, Thalassobius, Thiobacimonas and Tropicibacter, and the proposal o.</title>
        <authorList>
            <person name="Jeon C.O."/>
        </authorList>
    </citation>
    <scope>NUCLEOTIDE SEQUENCE</scope>
    <source>
        <strain evidence="2">SS1-5</strain>
    </source>
</reference>
<dbReference type="Proteomes" id="UP001470809">
    <property type="component" value="Chromosome"/>
</dbReference>
<proteinExistence type="predicted"/>
<protein>
    <submittedName>
        <fullName evidence="2">Uncharacterized protein</fullName>
    </submittedName>
</protein>
<sequence length="87" mass="10640">MRAPVIMMQQKIKPQMQQCRPAQRHHHWRPPHQPDHQRDTPKDDRIVDPKNALPRVREIQPPEHHFWRRAKNLQVPPRHQIKRQIGQ</sequence>
<evidence type="ECO:0000313" key="3">
    <source>
        <dbReference type="Proteomes" id="UP001470809"/>
    </source>
</evidence>
<feature type="compositionally biased region" description="Basic and acidic residues" evidence="1">
    <location>
        <begin position="32"/>
        <end position="48"/>
    </location>
</feature>
<accession>A0AAN0NIE7</accession>
<dbReference type="AlphaFoldDB" id="A0AAN0NIE7"/>
<keyword evidence="3" id="KW-1185">Reference proteome</keyword>
<dbReference type="EMBL" id="CP151767">
    <property type="protein sequence ID" value="WZU67187.1"/>
    <property type="molecule type" value="Genomic_DNA"/>
</dbReference>
<evidence type="ECO:0000313" key="2">
    <source>
        <dbReference type="EMBL" id="WZU67187.1"/>
    </source>
</evidence>
<evidence type="ECO:0000256" key="1">
    <source>
        <dbReference type="SAM" id="MobiDB-lite"/>
    </source>
</evidence>